<organism evidence="5 6">
    <name type="scientific">Lymnaea stagnalis</name>
    <name type="common">Great pond snail</name>
    <name type="synonym">Helix stagnalis</name>
    <dbReference type="NCBI Taxonomy" id="6523"/>
    <lineage>
        <taxon>Eukaryota</taxon>
        <taxon>Metazoa</taxon>
        <taxon>Spiralia</taxon>
        <taxon>Lophotrochozoa</taxon>
        <taxon>Mollusca</taxon>
        <taxon>Gastropoda</taxon>
        <taxon>Heterobranchia</taxon>
        <taxon>Euthyneura</taxon>
        <taxon>Panpulmonata</taxon>
        <taxon>Hygrophila</taxon>
        <taxon>Lymnaeoidea</taxon>
        <taxon>Lymnaeidae</taxon>
        <taxon>Lymnaea</taxon>
    </lineage>
</organism>
<protein>
    <submittedName>
        <fullName evidence="5">Uncharacterized protein</fullName>
    </submittedName>
</protein>
<keyword evidence="1" id="KW-0677">Repeat</keyword>
<gene>
    <name evidence="5" type="ORF">GSLYS_00018753001</name>
</gene>
<dbReference type="InterPro" id="IPR002110">
    <property type="entry name" value="Ankyrin_rpt"/>
</dbReference>
<feature type="compositionally biased region" description="Polar residues" evidence="4">
    <location>
        <begin position="102"/>
        <end position="113"/>
    </location>
</feature>
<dbReference type="PANTHER" id="PTHR24123:SF141">
    <property type="entry name" value="ANKYRIN 2, ISOFORM U"/>
    <property type="match status" value="1"/>
</dbReference>
<evidence type="ECO:0000313" key="5">
    <source>
        <dbReference type="EMBL" id="CAL1545270.1"/>
    </source>
</evidence>
<evidence type="ECO:0000256" key="1">
    <source>
        <dbReference type="ARBA" id="ARBA00022737"/>
    </source>
</evidence>
<keyword evidence="6" id="KW-1185">Reference proteome</keyword>
<evidence type="ECO:0000256" key="3">
    <source>
        <dbReference type="PROSITE-ProRule" id="PRU00023"/>
    </source>
</evidence>
<evidence type="ECO:0000256" key="4">
    <source>
        <dbReference type="SAM" id="MobiDB-lite"/>
    </source>
</evidence>
<dbReference type="InterPro" id="IPR036770">
    <property type="entry name" value="Ankyrin_rpt-contain_sf"/>
</dbReference>
<keyword evidence="2 3" id="KW-0040">ANK repeat</keyword>
<dbReference type="Gene3D" id="1.25.40.20">
    <property type="entry name" value="Ankyrin repeat-containing domain"/>
    <property type="match status" value="4"/>
</dbReference>
<dbReference type="Proteomes" id="UP001497497">
    <property type="component" value="Unassembled WGS sequence"/>
</dbReference>
<dbReference type="Pfam" id="PF12796">
    <property type="entry name" value="Ank_2"/>
    <property type="match status" value="3"/>
</dbReference>
<feature type="repeat" description="ANK" evidence="3">
    <location>
        <begin position="698"/>
        <end position="730"/>
    </location>
</feature>
<feature type="region of interest" description="Disordered" evidence="4">
    <location>
        <begin position="1174"/>
        <end position="1211"/>
    </location>
</feature>
<feature type="repeat" description="ANK" evidence="3">
    <location>
        <begin position="1053"/>
        <end position="1085"/>
    </location>
</feature>
<feature type="compositionally biased region" description="Basic and acidic residues" evidence="4">
    <location>
        <begin position="316"/>
        <end position="330"/>
    </location>
</feature>
<feature type="region of interest" description="Disordered" evidence="4">
    <location>
        <begin position="220"/>
        <end position="379"/>
    </location>
</feature>
<dbReference type="PROSITE" id="PS50088">
    <property type="entry name" value="ANK_REPEAT"/>
    <property type="match status" value="4"/>
</dbReference>
<feature type="region of interest" description="Disordered" evidence="4">
    <location>
        <begin position="97"/>
        <end position="119"/>
    </location>
</feature>
<comment type="caution">
    <text evidence="5">The sequence shown here is derived from an EMBL/GenBank/DDBJ whole genome shotgun (WGS) entry which is preliminary data.</text>
</comment>
<dbReference type="SUPFAM" id="SSF48403">
    <property type="entry name" value="Ankyrin repeat"/>
    <property type="match status" value="3"/>
</dbReference>
<feature type="repeat" description="ANK" evidence="3">
    <location>
        <begin position="981"/>
        <end position="1003"/>
    </location>
</feature>
<feature type="compositionally biased region" description="Basic and acidic residues" evidence="4">
    <location>
        <begin position="1198"/>
        <end position="1211"/>
    </location>
</feature>
<feature type="compositionally biased region" description="Basic and acidic residues" evidence="4">
    <location>
        <begin position="234"/>
        <end position="246"/>
    </location>
</feature>
<sequence>MFSENKSVRSDLVQSMQVTRQQEVNNSFGDPLDRSGLLRSINVVPKSSGTGYEVHRTAYSRRDSVTLDDSVSVAGDFSFRDFPTAPENLYFTRALRPRPRTSPESGSQFSKNIGNPELRKRVQEKLSEATNRTEFNRAASVSTDATSAPLDGAIRTMSTTPHKYASSVTSWATLPLPEKSYSASVSSRAPSPFQDNRYAASTASRAHSLFSDCRYAASTAPGASSPYHETFNNPDHRYSPATRKDLQVTGSPESKRTLTDGGRFNQPGNSSTVSVSNMHEPYLPANPRSDPLVSHSSSHYVDFVDSRFQTPGDSLQPREPRQTEHAETTPKKSKFFSWFRKDSSRRKPQAPPARIRHSHSVPGSSEQSRPQTQPKLHQSVSVGEAKCGCKLYHTHRFSGVACNHDVEARKERRQAILLAGLQQEELKNDGTDDPRLIFWIPALSFHSYVHGDPLVSFGSLWPKYKELREHLQNSGIQMTVLNAEAVMDLCTLACTCGPPHLLQCLIELGLIRVDQVLDNGSGLLHLSVIAQNPETAQYLVASRISPKIRDKQGLTADQVCLSPYIRKFMAPRYILNKDMTKERVLLKPSLQDKDTIFRLASSPKNFVDIQKKLQTLDFNVNTECDNNGDFVLHIAVKHGLGQLPLLMALIKIQGADIELCNAAGMTPLMLAASLGNYVLCDVLICLFGADPNKPNSLTGRTALHIAAERNHRKTVECLIRRGADVNIEDHDGLRADDIPTCVVVTDDCREVITFNRLRRIEMLSDLVRKGEVVPSQLRPSDLYVVDDEGHTLIMVAAMYNRFQTLHCLLDISKTSMNAQHSKTGMTALAIASRIGNLEAVGVLLRHKACPIIADMEGYLPLQHAVLHNNENTVDIILDHFPSTYVGLYKALRLCKKTSIHAKLKRAWEKRQEEIVNQKLLACALNGDAEDLYKVLEEGDNINPQSGSGNWPTYLAVEHGNLEVFRLLCEKGGNFWQRHATTGATALHVAAKQGHQGIVTYLLQYCKQYRKRRRVQPIPGEEPVKAPVPRGAGGWRSDRASRNRFLDINAMDRDNKTALQLAAESGFSKVVELLLSRGATTAMLDNKGSLVSCSQYDGVRIMIESARTQHTRQVIKAIEDKSRKGLPILQQLWLPRFDHHLRDKDGSTPLMVAAGYGRVSVIQFLLESAVYPENSQYESNSSDTDSDADSGVLDPSPGSRDHSKDGRSLTPH</sequence>
<proteinExistence type="predicted"/>
<accession>A0AAV2IGM5</accession>
<dbReference type="PANTHER" id="PTHR24123">
    <property type="entry name" value="ANKYRIN REPEAT-CONTAINING"/>
    <property type="match status" value="1"/>
</dbReference>
<feature type="compositionally biased region" description="Polar residues" evidence="4">
    <location>
        <begin position="266"/>
        <end position="277"/>
    </location>
</feature>
<name>A0AAV2IGM5_LYMST</name>
<dbReference type="EMBL" id="CAXITT010000693">
    <property type="protein sequence ID" value="CAL1545270.1"/>
    <property type="molecule type" value="Genomic_DNA"/>
</dbReference>
<evidence type="ECO:0000313" key="6">
    <source>
        <dbReference type="Proteomes" id="UP001497497"/>
    </source>
</evidence>
<feature type="repeat" description="ANK" evidence="3">
    <location>
        <begin position="1144"/>
        <end position="1166"/>
    </location>
</feature>
<dbReference type="AlphaFoldDB" id="A0AAV2IGM5"/>
<dbReference type="Pfam" id="PF00023">
    <property type="entry name" value="Ank"/>
    <property type="match status" value="2"/>
</dbReference>
<dbReference type="SMART" id="SM00248">
    <property type="entry name" value="ANK"/>
    <property type="match status" value="11"/>
</dbReference>
<feature type="compositionally biased region" description="Polar residues" evidence="4">
    <location>
        <begin position="361"/>
        <end position="379"/>
    </location>
</feature>
<feature type="compositionally biased region" description="Basic residues" evidence="4">
    <location>
        <begin position="343"/>
        <end position="359"/>
    </location>
</feature>
<dbReference type="PROSITE" id="PS50297">
    <property type="entry name" value="ANK_REP_REGION"/>
    <property type="match status" value="4"/>
</dbReference>
<evidence type="ECO:0000256" key="2">
    <source>
        <dbReference type="ARBA" id="ARBA00023043"/>
    </source>
</evidence>
<reference evidence="5 6" key="1">
    <citation type="submission" date="2024-04" db="EMBL/GenBank/DDBJ databases">
        <authorList>
            <consortium name="Genoscope - CEA"/>
            <person name="William W."/>
        </authorList>
    </citation>
    <scope>NUCLEOTIDE SEQUENCE [LARGE SCALE GENOMIC DNA]</scope>
</reference>
<dbReference type="InterPro" id="IPR051165">
    <property type="entry name" value="Multifunctional_ANK_Repeat"/>
</dbReference>
<dbReference type="PRINTS" id="PR01415">
    <property type="entry name" value="ANKYRIN"/>
</dbReference>